<evidence type="ECO:0000313" key="2">
    <source>
        <dbReference type="Proteomes" id="UP000236910"/>
    </source>
</evidence>
<proteinExistence type="predicted"/>
<dbReference type="NCBIfam" id="TIGR03879">
    <property type="entry name" value="near_KaiC_dom"/>
    <property type="match status" value="1"/>
</dbReference>
<gene>
    <name evidence="1" type="ORF">C0175_04650</name>
</gene>
<dbReference type="EMBL" id="PNIX01000274">
    <property type="protein sequence ID" value="PMP81875.1"/>
    <property type="molecule type" value="Genomic_DNA"/>
</dbReference>
<dbReference type="Proteomes" id="UP000236910">
    <property type="component" value="Unassembled WGS sequence"/>
</dbReference>
<dbReference type="InterPro" id="IPR022285">
    <property type="entry name" value="CHP03879_regulat_dom_put"/>
</dbReference>
<comment type="caution">
    <text evidence="1">The sequence shown here is derived from an EMBL/GenBank/DDBJ whole genome shotgun (WGS) entry which is preliminary data.</text>
</comment>
<sequence length="215" mass="24468">MIIVQGKEIPQSEFEDLVARVFSKAIDLLGGIVKLAEYRTLTWLPSLARATLTVVLKEEYLRSEEEIAQKVGITKNTVRSIIRADPGLALEKIQKIEELTKEETKDLKTHTAGGIAKLAYKLVKGGEDAKVIVDFSSIVLEDMMKALEIPWAYMVLKRIKGLNFPINTYEILQEKLKDITFKEVKLIEILPHLQYPINTPAQLIKEIKEHLKMKE</sequence>
<protein>
    <submittedName>
        <fullName evidence="1">Bacterio-opsin activator</fullName>
    </submittedName>
</protein>
<dbReference type="PANTHER" id="PTHR40727">
    <property type="entry name" value="TRANSCRIPTION REGULATOR, ENCODED NEXT TO RECA SUPERFAMILY ATPASE-RELATED"/>
    <property type="match status" value="1"/>
</dbReference>
<name>A0A2J6X5K7_9BACT</name>
<reference evidence="1 2" key="1">
    <citation type="submission" date="2018-01" db="EMBL/GenBank/DDBJ databases">
        <title>Metagenomic assembled genomes from two thermal pools in the Uzon Caldera, Kamchatka, Russia.</title>
        <authorList>
            <person name="Wilkins L."/>
            <person name="Ettinger C."/>
        </authorList>
    </citation>
    <scope>NUCLEOTIDE SEQUENCE [LARGE SCALE GENOMIC DNA]</scope>
    <source>
        <strain evidence="1">ARK-10</strain>
    </source>
</reference>
<accession>A0A2J6X5K7</accession>
<organism evidence="1 2">
    <name type="scientific">Caldisericum exile</name>
    <dbReference type="NCBI Taxonomy" id="693075"/>
    <lineage>
        <taxon>Bacteria</taxon>
        <taxon>Pseudomonadati</taxon>
        <taxon>Caldisericota/Cryosericota group</taxon>
        <taxon>Caldisericota</taxon>
        <taxon>Caldisericia</taxon>
        <taxon>Caldisericales</taxon>
        <taxon>Caldisericaceae</taxon>
        <taxon>Caldisericum</taxon>
    </lineage>
</organism>
<dbReference type="PANTHER" id="PTHR40727:SF1">
    <property type="entry name" value="BACTERIO-OPSIN ACTIVATOR"/>
    <property type="match status" value="1"/>
</dbReference>
<evidence type="ECO:0000313" key="1">
    <source>
        <dbReference type="EMBL" id="PMP81875.1"/>
    </source>
</evidence>
<dbReference type="AlphaFoldDB" id="A0A2J6X5K7"/>